<sequence>MASGHRKAPGWSAEGCLRRHARTSIILGGDHDGTRPSERGMETLDRQSGNERPVHLPSKRIPLSAADLQWLQRASVVAKTAAPQLARGHSLALRGFYYSLRSRLERAR</sequence>
<name>A0ACB7STC0_HYAAI</name>
<protein>
    <submittedName>
        <fullName evidence="1">Uncharacterized protein</fullName>
    </submittedName>
</protein>
<proteinExistence type="predicted"/>
<evidence type="ECO:0000313" key="2">
    <source>
        <dbReference type="Proteomes" id="UP000821845"/>
    </source>
</evidence>
<gene>
    <name evidence="1" type="ORF">HPB50_025098</name>
</gene>
<reference evidence="1" key="1">
    <citation type="submission" date="2020-05" db="EMBL/GenBank/DDBJ databases">
        <title>Large-scale comparative analyses of tick genomes elucidate their genetic diversity and vector capacities.</title>
        <authorList>
            <person name="Jia N."/>
            <person name="Wang J."/>
            <person name="Shi W."/>
            <person name="Du L."/>
            <person name="Sun Y."/>
            <person name="Zhan W."/>
            <person name="Jiang J."/>
            <person name="Wang Q."/>
            <person name="Zhang B."/>
            <person name="Ji P."/>
            <person name="Sakyi L.B."/>
            <person name="Cui X."/>
            <person name="Yuan T."/>
            <person name="Jiang B."/>
            <person name="Yang W."/>
            <person name="Lam T.T.-Y."/>
            <person name="Chang Q."/>
            <person name="Ding S."/>
            <person name="Wang X."/>
            <person name="Zhu J."/>
            <person name="Ruan X."/>
            <person name="Zhao L."/>
            <person name="Wei J."/>
            <person name="Que T."/>
            <person name="Du C."/>
            <person name="Cheng J."/>
            <person name="Dai P."/>
            <person name="Han X."/>
            <person name="Huang E."/>
            <person name="Gao Y."/>
            <person name="Liu J."/>
            <person name="Shao H."/>
            <person name="Ye R."/>
            <person name="Li L."/>
            <person name="Wei W."/>
            <person name="Wang X."/>
            <person name="Wang C."/>
            <person name="Yang T."/>
            <person name="Huo Q."/>
            <person name="Li W."/>
            <person name="Guo W."/>
            <person name="Chen H."/>
            <person name="Zhou L."/>
            <person name="Ni X."/>
            <person name="Tian J."/>
            <person name="Zhou Y."/>
            <person name="Sheng Y."/>
            <person name="Liu T."/>
            <person name="Pan Y."/>
            <person name="Xia L."/>
            <person name="Li J."/>
            <person name="Zhao F."/>
            <person name="Cao W."/>
        </authorList>
    </citation>
    <scope>NUCLEOTIDE SEQUENCE</scope>
    <source>
        <strain evidence="1">Hyas-2018</strain>
    </source>
</reference>
<dbReference type="Proteomes" id="UP000821845">
    <property type="component" value="Chromosome 3"/>
</dbReference>
<accession>A0ACB7STC0</accession>
<dbReference type="EMBL" id="CM023483">
    <property type="protein sequence ID" value="KAH6937009.1"/>
    <property type="molecule type" value="Genomic_DNA"/>
</dbReference>
<organism evidence="1 2">
    <name type="scientific">Hyalomma asiaticum</name>
    <name type="common">Tick</name>
    <dbReference type="NCBI Taxonomy" id="266040"/>
    <lineage>
        <taxon>Eukaryota</taxon>
        <taxon>Metazoa</taxon>
        <taxon>Ecdysozoa</taxon>
        <taxon>Arthropoda</taxon>
        <taxon>Chelicerata</taxon>
        <taxon>Arachnida</taxon>
        <taxon>Acari</taxon>
        <taxon>Parasitiformes</taxon>
        <taxon>Ixodida</taxon>
        <taxon>Ixodoidea</taxon>
        <taxon>Ixodidae</taxon>
        <taxon>Hyalomminae</taxon>
        <taxon>Hyalomma</taxon>
    </lineage>
</organism>
<comment type="caution">
    <text evidence="1">The sequence shown here is derived from an EMBL/GenBank/DDBJ whole genome shotgun (WGS) entry which is preliminary data.</text>
</comment>
<evidence type="ECO:0000313" key="1">
    <source>
        <dbReference type="EMBL" id="KAH6937009.1"/>
    </source>
</evidence>
<keyword evidence="2" id="KW-1185">Reference proteome</keyword>